<dbReference type="PANTHER" id="PTHR12563">
    <property type="entry name" value="GLYCEROL-3-PHOSPHATE ACYLTRANSFERASE"/>
    <property type="match status" value="1"/>
</dbReference>
<accession>A0AAU9WWL5</accession>
<dbReference type="InterPro" id="IPR045520">
    <property type="entry name" value="GPAT/DHAPAT_C"/>
</dbReference>
<comment type="similarity">
    <text evidence="2">Belongs to the GPAT/DAPAT family.</text>
</comment>
<dbReference type="SMART" id="SM00563">
    <property type="entry name" value="PlsC"/>
    <property type="match status" value="1"/>
</dbReference>
<gene>
    <name evidence="7" type="ORF">PMEA_00013484</name>
</gene>
<dbReference type="InterPro" id="IPR002123">
    <property type="entry name" value="Plipid/glycerol_acylTrfase"/>
</dbReference>
<feature type="non-terminal residue" evidence="7">
    <location>
        <position position="664"/>
    </location>
</feature>
<dbReference type="GO" id="GO:0008611">
    <property type="term" value="P:ether lipid biosynthetic process"/>
    <property type="evidence" value="ECO:0007669"/>
    <property type="project" value="TreeGrafter"/>
</dbReference>
<dbReference type="GO" id="GO:0008654">
    <property type="term" value="P:phospholipid biosynthetic process"/>
    <property type="evidence" value="ECO:0007669"/>
    <property type="project" value="TreeGrafter"/>
</dbReference>
<keyword evidence="8" id="KW-1185">Reference proteome</keyword>
<evidence type="ECO:0000256" key="5">
    <source>
        <dbReference type="ARBA" id="ARBA00023315"/>
    </source>
</evidence>
<dbReference type="GO" id="GO:0031966">
    <property type="term" value="C:mitochondrial membrane"/>
    <property type="evidence" value="ECO:0007669"/>
    <property type="project" value="TreeGrafter"/>
</dbReference>
<dbReference type="Proteomes" id="UP001159428">
    <property type="component" value="Unassembled WGS sequence"/>
</dbReference>
<dbReference type="GO" id="GO:0019432">
    <property type="term" value="P:triglyceride biosynthetic process"/>
    <property type="evidence" value="ECO:0007669"/>
    <property type="project" value="TreeGrafter"/>
</dbReference>
<dbReference type="GO" id="GO:0005778">
    <property type="term" value="C:peroxisomal membrane"/>
    <property type="evidence" value="ECO:0007669"/>
    <property type="project" value="TreeGrafter"/>
</dbReference>
<evidence type="ECO:0000256" key="3">
    <source>
        <dbReference type="ARBA" id="ARBA00022679"/>
    </source>
</evidence>
<evidence type="ECO:0000256" key="2">
    <source>
        <dbReference type="ARBA" id="ARBA00007937"/>
    </source>
</evidence>
<comment type="subcellular location">
    <subcellularLocation>
        <location evidence="1">Endomembrane system</location>
        <topology evidence="1">Peripheral membrane protein</topology>
    </subcellularLocation>
</comment>
<dbReference type="GO" id="GO:0006631">
    <property type="term" value="P:fatty acid metabolic process"/>
    <property type="evidence" value="ECO:0007669"/>
    <property type="project" value="TreeGrafter"/>
</dbReference>
<dbReference type="CDD" id="cd07993">
    <property type="entry name" value="LPLAT_DHAPAT-like"/>
    <property type="match status" value="1"/>
</dbReference>
<dbReference type="GO" id="GO:0016287">
    <property type="term" value="F:glycerone-phosphate O-acyltransferase activity"/>
    <property type="evidence" value="ECO:0007669"/>
    <property type="project" value="TreeGrafter"/>
</dbReference>
<dbReference type="GO" id="GO:0004366">
    <property type="term" value="F:glycerol-3-phosphate O-acyltransferase activity"/>
    <property type="evidence" value="ECO:0007669"/>
    <property type="project" value="TreeGrafter"/>
</dbReference>
<feature type="domain" description="Phospholipid/glycerol acyltransferase" evidence="6">
    <location>
        <begin position="125"/>
        <end position="254"/>
    </location>
</feature>
<dbReference type="GO" id="GO:0012505">
    <property type="term" value="C:endomembrane system"/>
    <property type="evidence" value="ECO:0007669"/>
    <property type="project" value="UniProtKB-SubCell"/>
</dbReference>
<keyword evidence="4" id="KW-0472">Membrane</keyword>
<dbReference type="EMBL" id="CALNXJ010000023">
    <property type="protein sequence ID" value="CAH3128462.1"/>
    <property type="molecule type" value="Genomic_DNA"/>
</dbReference>
<evidence type="ECO:0000256" key="4">
    <source>
        <dbReference type="ARBA" id="ARBA00023136"/>
    </source>
</evidence>
<name>A0AAU9WWL5_9CNID</name>
<evidence type="ECO:0000259" key="6">
    <source>
        <dbReference type="SMART" id="SM00563"/>
    </source>
</evidence>
<dbReference type="Pfam" id="PF01553">
    <property type="entry name" value="Acyltransferase"/>
    <property type="match status" value="1"/>
</dbReference>
<evidence type="ECO:0000256" key="1">
    <source>
        <dbReference type="ARBA" id="ARBA00004184"/>
    </source>
</evidence>
<dbReference type="AlphaFoldDB" id="A0AAU9WWL5"/>
<dbReference type="PIRSF" id="PIRSF000437">
    <property type="entry name" value="GPAT_DHAPAT"/>
    <property type="match status" value="1"/>
</dbReference>
<dbReference type="Pfam" id="PF19277">
    <property type="entry name" value="GPAT_C"/>
    <property type="match status" value="1"/>
</dbReference>
<sequence>MEPFDLDLLKEGSWSNVLFSLRRYSAEGYKFARTRTPQEIKSDVLSSRRVKHVIEKTAEERNTSVEIVTDEVKAILEEMGHNFNLSSIRLMAVMLRKILCTLFRRVLINREGLERLRDAAKNNPVVFVPSHRSYMDFLLVSFICFTMDIPLPFIAAAADFMNMRVVRTLFRNSGAFYMRRSFMSDPLYWVVFTEYIQNQLQIGDQPLEFFLEGTRSRTGKFLQPRLGVLSMVVDAYTNARVPDVIICPISISYDRILEESLYAYELLGIPKPKESLRGLIRSRSVLTEDYGSIHIHIGELIPLSRFTDGKLNRVDNAAIPRHLFHYLSNDEKKAVKSLGYKVLHDLQKGMIHSPSVLVASIMLQNLQGLHFDELLEKFTWLKELCLLWHIPIKSAGNTDSVALVNESIDLLKSSLEKTKDGFVRIRDITANAIDGPSSSGQAAKKGEHLANSVRNVKDEAAIHMLLACKRNVILCDFFRTGMFSLSAHKQPSSEKQLVQLFADFEFLMKLLVQEVPPVTEQINENFEYFRETVQLLEHHGSINIRNGKVKILQEKDITFSADIWRPILTAYGITCQFFANFPDGIHEQPLSEIVKQIQDKAAELVLTGDVKFYEVLSLDLLRNSVMALADLRVLNSSKSVDGVVVISVPSSSKVTETLHKIGKW</sequence>
<comment type="caution">
    <text evidence="7">The sequence shown here is derived from an EMBL/GenBank/DDBJ whole genome shotgun (WGS) entry which is preliminary data.</text>
</comment>
<evidence type="ECO:0000313" key="8">
    <source>
        <dbReference type="Proteomes" id="UP001159428"/>
    </source>
</evidence>
<dbReference type="InterPro" id="IPR022284">
    <property type="entry name" value="GPAT/DHAPAT"/>
</dbReference>
<dbReference type="PANTHER" id="PTHR12563:SF17">
    <property type="entry name" value="DIHYDROXYACETONE PHOSPHATE ACYLTRANSFERASE"/>
    <property type="match status" value="1"/>
</dbReference>
<organism evidence="7 8">
    <name type="scientific">Pocillopora meandrina</name>
    <dbReference type="NCBI Taxonomy" id="46732"/>
    <lineage>
        <taxon>Eukaryota</taxon>
        <taxon>Metazoa</taxon>
        <taxon>Cnidaria</taxon>
        <taxon>Anthozoa</taxon>
        <taxon>Hexacorallia</taxon>
        <taxon>Scleractinia</taxon>
        <taxon>Astrocoeniina</taxon>
        <taxon>Pocilloporidae</taxon>
        <taxon>Pocillopora</taxon>
    </lineage>
</organism>
<proteinExistence type="inferred from homology"/>
<keyword evidence="3" id="KW-0808">Transferase</keyword>
<protein>
    <recommendedName>
        <fullName evidence="6">Phospholipid/glycerol acyltransferase domain-containing protein</fullName>
    </recommendedName>
</protein>
<dbReference type="InterPro" id="IPR041728">
    <property type="entry name" value="GPAT/DHAPAT_LPLAT"/>
</dbReference>
<dbReference type="SUPFAM" id="SSF69593">
    <property type="entry name" value="Glycerol-3-phosphate (1)-acyltransferase"/>
    <property type="match status" value="1"/>
</dbReference>
<evidence type="ECO:0000313" key="7">
    <source>
        <dbReference type="EMBL" id="CAH3128462.1"/>
    </source>
</evidence>
<reference evidence="7 8" key="1">
    <citation type="submission" date="2022-05" db="EMBL/GenBank/DDBJ databases">
        <authorList>
            <consortium name="Genoscope - CEA"/>
            <person name="William W."/>
        </authorList>
    </citation>
    <scope>NUCLEOTIDE SEQUENCE [LARGE SCALE GENOMIC DNA]</scope>
</reference>
<keyword evidence="5" id="KW-0012">Acyltransferase</keyword>